<gene>
    <name evidence="2" type="ORF">HNQ01_000247</name>
</gene>
<name>A0ABX2FWZ2_9BURK</name>
<organism evidence="2 3">
    <name type="scientific">Sphaerotilus uruguayifluvii</name>
    <dbReference type="NCBI Taxonomy" id="2735897"/>
    <lineage>
        <taxon>Bacteria</taxon>
        <taxon>Pseudomonadati</taxon>
        <taxon>Pseudomonadota</taxon>
        <taxon>Betaproteobacteria</taxon>
        <taxon>Burkholderiales</taxon>
        <taxon>Sphaerotilaceae</taxon>
        <taxon>Sphaerotilus</taxon>
    </lineage>
</organism>
<dbReference type="RefSeq" id="WP_286180418.1">
    <property type="nucleotide sequence ID" value="NZ_JABSNM010000001.1"/>
</dbReference>
<dbReference type="EMBL" id="JABSNM010000001">
    <property type="protein sequence ID" value="NRT54540.1"/>
    <property type="molecule type" value="Genomic_DNA"/>
</dbReference>
<feature type="compositionally biased region" description="Basic and acidic residues" evidence="1">
    <location>
        <begin position="19"/>
        <end position="28"/>
    </location>
</feature>
<evidence type="ECO:0000256" key="1">
    <source>
        <dbReference type="SAM" id="MobiDB-lite"/>
    </source>
</evidence>
<proteinExistence type="predicted"/>
<reference evidence="2 3" key="1">
    <citation type="submission" date="2020-05" db="EMBL/GenBank/DDBJ databases">
        <title>Genomic Encyclopedia of Type Strains, Phase IV (KMG-V): Genome sequencing to study the core and pangenomes of soil and plant-associated prokaryotes.</title>
        <authorList>
            <person name="Whitman W."/>
        </authorList>
    </citation>
    <scope>NUCLEOTIDE SEQUENCE [LARGE SCALE GENOMIC DNA]</scope>
    <source>
        <strain evidence="2 3">C29</strain>
    </source>
</reference>
<feature type="region of interest" description="Disordered" evidence="1">
    <location>
        <begin position="1"/>
        <end position="42"/>
    </location>
</feature>
<accession>A0ABX2FWZ2</accession>
<protein>
    <submittedName>
        <fullName evidence="2">Uncharacterized protein</fullName>
    </submittedName>
</protein>
<evidence type="ECO:0000313" key="3">
    <source>
        <dbReference type="Proteomes" id="UP001516061"/>
    </source>
</evidence>
<comment type="caution">
    <text evidence="2">The sequence shown here is derived from an EMBL/GenBank/DDBJ whole genome shotgun (WGS) entry which is preliminary data.</text>
</comment>
<evidence type="ECO:0000313" key="2">
    <source>
        <dbReference type="EMBL" id="NRT54540.1"/>
    </source>
</evidence>
<sequence>MDTAFRAANKTQSSPWKSELLKADERQGSQRSPVEEVGAVAA</sequence>
<dbReference type="Proteomes" id="UP001516061">
    <property type="component" value="Unassembled WGS sequence"/>
</dbReference>
<keyword evidence="3" id="KW-1185">Reference proteome</keyword>